<feature type="binding site" evidence="2">
    <location>
        <position position="111"/>
    </location>
    <ligand>
        <name>Mg(2+)</name>
        <dbReference type="ChEBI" id="CHEBI:18420"/>
    </ligand>
</feature>
<proteinExistence type="predicted"/>
<keyword evidence="2" id="KW-0479">Metal-binding</keyword>
<dbReference type="PANTHER" id="PTHR33254:SF4">
    <property type="entry name" value="4-HYDROXY-4-METHYL-2-OXOGLUTARATE ALDOLASE 3-RELATED"/>
    <property type="match status" value="1"/>
</dbReference>
<protein>
    <recommendedName>
        <fullName evidence="1">Regulator of ribonuclease activity homolog</fullName>
    </recommendedName>
</protein>
<reference evidence="4 5" key="1">
    <citation type="submission" date="2022-06" db="EMBL/GenBank/DDBJ databases">
        <title>Isolation of gut microbiota from human fecal samples.</title>
        <authorList>
            <person name="Pamer E.G."/>
            <person name="Barat B."/>
            <person name="Waligurski E."/>
            <person name="Medina S."/>
            <person name="Paddock L."/>
            <person name="Mostad J."/>
        </authorList>
    </citation>
    <scope>NUCLEOTIDE SEQUENCE [LARGE SCALE GENOMIC DNA]</scope>
    <source>
        <strain evidence="4 5">DFI.9.90</strain>
    </source>
</reference>
<dbReference type="CDD" id="cd16841">
    <property type="entry name" value="RraA_family"/>
    <property type="match status" value="1"/>
</dbReference>
<evidence type="ECO:0000256" key="2">
    <source>
        <dbReference type="PIRSR" id="PIRSR605493-1"/>
    </source>
</evidence>
<name>A0AAW5K412_9BACT</name>
<dbReference type="Proteomes" id="UP001205919">
    <property type="component" value="Unassembled WGS sequence"/>
</dbReference>
<keyword evidence="3" id="KW-0175">Coiled coil</keyword>
<dbReference type="EMBL" id="JANFYT010000017">
    <property type="protein sequence ID" value="MCQ4814569.1"/>
    <property type="molecule type" value="Genomic_DNA"/>
</dbReference>
<dbReference type="SUPFAM" id="SSF89562">
    <property type="entry name" value="RraA-like"/>
    <property type="match status" value="1"/>
</dbReference>
<dbReference type="GO" id="GO:0046872">
    <property type="term" value="F:metal ion binding"/>
    <property type="evidence" value="ECO:0007669"/>
    <property type="project" value="UniProtKB-KW"/>
</dbReference>
<comment type="cofactor">
    <cofactor evidence="2">
        <name>Mg(2+)</name>
        <dbReference type="ChEBI" id="CHEBI:18420"/>
    </cofactor>
</comment>
<keyword evidence="2" id="KW-0460">Magnesium</keyword>
<evidence type="ECO:0000256" key="1">
    <source>
        <dbReference type="ARBA" id="ARBA00029596"/>
    </source>
</evidence>
<evidence type="ECO:0000313" key="5">
    <source>
        <dbReference type="Proteomes" id="UP001205919"/>
    </source>
</evidence>
<sequence length="200" mass="21022">MTHPKISPELIARAAALSTPELCDGMEPFRAMHYEIKPLVGDRVVGQAFTADLPMGSSKLAARMIDEAGAGDILVLAGRGDCRGSLWGDYKSLCASLKKIGGVVIDGALRDIAGCREIGLPVFARAVVCGAVKKSDYGALGVTVSCGGVSVRPGDLIAGDANGVVVLPYEEEELAKILDRAEKKKAAQEEKERKLLSAEI</sequence>
<dbReference type="RefSeq" id="WP_008708739.1">
    <property type="nucleotide sequence ID" value="NZ_CABKQM010000002.1"/>
</dbReference>
<dbReference type="InterPro" id="IPR005493">
    <property type="entry name" value="RraA/RraA-like"/>
</dbReference>
<comment type="caution">
    <text evidence="4">The sequence shown here is derived from an EMBL/GenBank/DDBJ whole genome shotgun (WGS) entry which is preliminary data.</text>
</comment>
<dbReference type="InterPro" id="IPR036704">
    <property type="entry name" value="RraA/RraA-like_sf"/>
</dbReference>
<accession>A0AAW5K412</accession>
<feature type="binding site" evidence="2">
    <location>
        <position position="110"/>
    </location>
    <ligand>
        <name>substrate</name>
    </ligand>
</feature>
<dbReference type="PANTHER" id="PTHR33254">
    <property type="entry name" value="4-HYDROXY-4-METHYL-2-OXOGLUTARATE ALDOLASE 3-RELATED"/>
    <property type="match status" value="1"/>
</dbReference>
<feature type="coiled-coil region" evidence="3">
    <location>
        <begin position="171"/>
        <end position="198"/>
    </location>
</feature>
<dbReference type="Pfam" id="PF03737">
    <property type="entry name" value="RraA-like"/>
    <property type="match status" value="1"/>
</dbReference>
<dbReference type="AlphaFoldDB" id="A0AAW5K412"/>
<dbReference type="Gene3D" id="3.50.30.40">
    <property type="entry name" value="Ribonuclease E inhibitor RraA/RraA-like"/>
    <property type="match status" value="1"/>
</dbReference>
<keyword evidence="5" id="KW-1185">Reference proteome</keyword>
<gene>
    <name evidence="4" type="ORF">NE630_09030</name>
</gene>
<evidence type="ECO:0000313" key="4">
    <source>
        <dbReference type="EMBL" id="MCQ4814569.1"/>
    </source>
</evidence>
<organism evidence="4 5">
    <name type="scientific">Cloacibacillus evryensis</name>
    <dbReference type="NCBI Taxonomy" id="508460"/>
    <lineage>
        <taxon>Bacteria</taxon>
        <taxon>Thermotogati</taxon>
        <taxon>Synergistota</taxon>
        <taxon>Synergistia</taxon>
        <taxon>Synergistales</taxon>
        <taxon>Synergistaceae</taxon>
        <taxon>Cloacibacillus</taxon>
    </lineage>
</organism>
<evidence type="ECO:0000256" key="3">
    <source>
        <dbReference type="SAM" id="Coils"/>
    </source>
</evidence>